<evidence type="ECO:0000313" key="2">
    <source>
        <dbReference type="EnsemblPlants" id="AET7Gv20570400.8"/>
    </source>
</evidence>
<evidence type="ECO:0008006" key="4">
    <source>
        <dbReference type="Google" id="ProtNLM"/>
    </source>
</evidence>
<reference evidence="2" key="4">
    <citation type="submission" date="2019-03" db="UniProtKB">
        <authorList>
            <consortium name="EnsemblPlants"/>
        </authorList>
    </citation>
    <scope>IDENTIFICATION</scope>
</reference>
<dbReference type="AlphaFoldDB" id="A0A453RG28"/>
<keyword evidence="1" id="KW-1133">Transmembrane helix</keyword>
<organism evidence="2 3">
    <name type="scientific">Aegilops tauschii subsp. strangulata</name>
    <name type="common">Goatgrass</name>
    <dbReference type="NCBI Taxonomy" id="200361"/>
    <lineage>
        <taxon>Eukaryota</taxon>
        <taxon>Viridiplantae</taxon>
        <taxon>Streptophyta</taxon>
        <taxon>Embryophyta</taxon>
        <taxon>Tracheophyta</taxon>
        <taxon>Spermatophyta</taxon>
        <taxon>Magnoliopsida</taxon>
        <taxon>Liliopsida</taxon>
        <taxon>Poales</taxon>
        <taxon>Poaceae</taxon>
        <taxon>BOP clade</taxon>
        <taxon>Pooideae</taxon>
        <taxon>Triticodae</taxon>
        <taxon>Triticeae</taxon>
        <taxon>Triticinae</taxon>
        <taxon>Aegilops</taxon>
    </lineage>
</organism>
<sequence>YAGVARGCGWQKIGAWINLGAYYIVGIPSAYLIAFVLQVGGTGLWLGIICGLMVQVLLLMAITICTDWDKEADKAKDRVFSSSLPTDFATEDSAI</sequence>
<keyword evidence="1" id="KW-0472">Membrane</keyword>
<reference evidence="2" key="3">
    <citation type="journal article" date="2017" name="Nature">
        <title>Genome sequence of the progenitor of the wheat D genome Aegilops tauschii.</title>
        <authorList>
            <person name="Luo M.C."/>
            <person name="Gu Y.Q."/>
            <person name="Puiu D."/>
            <person name="Wang H."/>
            <person name="Twardziok S.O."/>
            <person name="Deal K.R."/>
            <person name="Huo N."/>
            <person name="Zhu T."/>
            <person name="Wang L."/>
            <person name="Wang Y."/>
            <person name="McGuire P.E."/>
            <person name="Liu S."/>
            <person name="Long H."/>
            <person name="Ramasamy R.K."/>
            <person name="Rodriguez J.C."/>
            <person name="Van S.L."/>
            <person name="Yuan L."/>
            <person name="Wang Z."/>
            <person name="Xia Z."/>
            <person name="Xiao L."/>
            <person name="Anderson O.D."/>
            <person name="Ouyang S."/>
            <person name="Liang Y."/>
            <person name="Zimin A.V."/>
            <person name="Pertea G."/>
            <person name="Qi P."/>
            <person name="Bennetzen J.L."/>
            <person name="Dai X."/>
            <person name="Dawson M.W."/>
            <person name="Muller H.G."/>
            <person name="Kugler K."/>
            <person name="Rivarola-Duarte L."/>
            <person name="Spannagl M."/>
            <person name="Mayer K.F.X."/>
            <person name="Lu F.H."/>
            <person name="Bevan M.W."/>
            <person name="Leroy P."/>
            <person name="Li P."/>
            <person name="You F.M."/>
            <person name="Sun Q."/>
            <person name="Liu Z."/>
            <person name="Lyons E."/>
            <person name="Wicker T."/>
            <person name="Salzberg S.L."/>
            <person name="Devos K.M."/>
            <person name="Dvorak J."/>
        </authorList>
    </citation>
    <scope>NUCLEOTIDE SEQUENCE [LARGE SCALE GENOMIC DNA]</scope>
    <source>
        <strain evidence="2">cv. AL8/78</strain>
    </source>
</reference>
<name>A0A453RG28_AEGTS</name>
<dbReference type="Gramene" id="AET7Gv20570400.8">
    <property type="protein sequence ID" value="AET7Gv20570400.8"/>
    <property type="gene ID" value="AET7Gv20570400"/>
</dbReference>
<reference evidence="3" key="1">
    <citation type="journal article" date="2014" name="Science">
        <title>Ancient hybridizations among the ancestral genomes of bread wheat.</title>
        <authorList>
            <consortium name="International Wheat Genome Sequencing Consortium,"/>
            <person name="Marcussen T."/>
            <person name="Sandve S.R."/>
            <person name="Heier L."/>
            <person name="Spannagl M."/>
            <person name="Pfeifer M."/>
            <person name="Jakobsen K.S."/>
            <person name="Wulff B.B."/>
            <person name="Steuernagel B."/>
            <person name="Mayer K.F."/>
            <person name="Olsen O.A."/>
        </authorList>
    </citation>
    <scope>NUCLEOTIDE SEQUENCE [LARGE SCALE GENOMIC DNA]</scope>
    <source>
        <strain evidence="3">cv. AL8/78</strain>
    </source>
</reference>
<accession>A0A453RG28</accession>
<protein>
    <recommendedName>
        <fullName evidence="4">Protein DETOXIFICATION</fullName>
    </recommendedName>
</protein>
<feature type="transmembrane region" description="Helical" evidence="1">
    <location>
        <begin position="16"/>
        <end position="37"/>
    </location>
</feature>
<keyword evidence="1" id="KW-0812">Transmembrane</keyword>
<evidence type="ECO:0000313" key="3">
    <source>
        <dbReference type="Proteomes" id="UP000015105"/>
    </source>
</evidence>
<reference evidence="3" key="2">
    <citation type="journal article" date="2017" name="Nat. Plants">
        <title>The Aegilops tauschii genome reveals multiple impacts of transposons.</title>
        <authorList>
            <person name="Zhao G."/>
            <person name="Zou C."/>
            <person name="Li K."/>
            <person name="Wang K."/>
            <person name="Li T."/>
            <person name="Gao L."/>
            <person name="Zhang X."/>
            <person name="Wang H."/>
            <person name="Yang Z."/>
            <person name="Liu X."/>
            <person name="Jiang W."/>
            <person name="Mao L."/>
            <person name="Kong X."/>
            <person name="Jiao Y."/>
            <person name="Jia J."/>
        </authorList>
    </citation>
    <scope>NUCLEOTIDE SEQUENCE [LARGE SCALE GENOMIC DNA]</scope>
    <source>
        <strain evidence="3">cv. AL8/78</strain>
    </source>
</reference>
<dbReference type="PANTHER" id="PTHR11206">
    <property type="entry name" value="MULTIDRUG RESISTANCE PROTEIN"/>
    <property type="match status" value="1"/>
</dbReference>
<feature type="transmembrane region" description="Helical" evidence="1">
    <location>
        <begin position="43"/>
        <end position="66"/>
    </location>
</feature>
<dbReference type="EnsemblPlants" id="AET7Gv20570400.8">
    <property type="protein sequence ID" value="AET7Gv20570400.8"/>
    <property type="gene ID" value="AET7Gv20570400"/>
</dbReference>
<evidence type="ECO:0000256" key="1">
    <source>
        <dbReference type="SAM" id="Phobius"/>
    </source>
</evidence>
<keyword evidence="3" id="KW-1185">Reference proteome</keyword>
<proteinExistence type="predicted"/>
<dbReference type="Proteomes" id="UP000015105">
    <property type="component" value="Chromosome 7D"/>
</dbReference>
<reference evidence="2" key="5">
    <citation type="journal article" date="2021" name="G3 (Bethesda)">
        <title>Aegilops tauschii genome assembly Aet v5.0 features greater sequence contiguity and improved annotation.</title>
        <authorList>
            <person name="Wang L."/>
            <person name="Zhu T."/>
            <person name="Rodriguez J.C."/>
            <person name="Deal K.R."/>
            <person name="Dubcovsky J."/>
            <person name="McGuire P.E."/>
            <person name="Lux T."/>
            <person name="Spannagl M."/>
            <person name="Mayer K.F.X."/>
            <person name="Baldrich P."/>
            <person name="Meyers B.C."/>
            <person name="Huo N."/>
            <person name="Gu Y.Q."/>
            <person name="Zhou H."/>
            <person name="Devos K.M."/>
            <person name="Bennetzen J.L."/>
            <person name="Unver T."/>
            <person name="Budak H."/>
            <person name="Gulick P.J."/>
            <person name="Galiba G."/>
            <person name="Kalapos B."/>
            <person name="Nelson D.R."/>
            <person name="Li P."/>
            <person name="You F.M."/>
            <person name="Luo M.C."/>
            <person name="Dvorak J."/>
        </authorList>
    </citation>
    <scope>NUCLEOTIDE SEQUENCE [LARGE SCALE GENOMIC DNA]</scope>
    <source>
        <strain evidence="2">cv. AL8/78</strain>
    </source>
</reference>